<proteinExistence type="predicted"/>
<dbReference type="EMBL" id="VJOM01000013">
    <property type="protein sequence ID" value="TSE31687.1"/>
    <property type="molecule type" value="Genomic_DNA"/>
</dbReference>
<dbReference type="SUPFAM" id="SSF53850">
    <property type="entry name" value="Periplasmic binding protein-like II"/>
    <property type="match status" value="1"/>
</dbReference>
<accession>A0A554X795</accession>
<dbReference type="Proteomes" id="UP000317763">
    <property type="component" value="Unassembled WGS sequence"/>
</dbReference>
<sequence length="360" mass="39887">MNAKRQTLRWLASLTAAASLLPVQGLANDKVLRLLTWADYAPKEVIEQFTRETGIKVEVTLSNNEEMIAKLRATGGAGFDLVQPSQDRIVGPQMEFGIYKPLDLSKIHTDRFIPSMLEATKKNTTVAGKVYAVPHIWGTDGLVVNTKSAPNVRDYPDLCRPEYAGKVSMRLKRPTLIAFAFASGKDPFALYNDSKAYTALMEEVGQTLMACKKNVKYFFDNKDQLLAGIRSGELTAAMMWDTGGWSLNRTNPDIRFIAPQSGALGWVDTFAIPAKGRNDEAAYAWINFNLRPDIAAKVVKSVGNFTAVKGGDADVDPVLRRQFQESFPETALKNIKWYPPVPAGLEEIEGRILDRIKAAR</sequence>
<dbReference type="AlphaFoldDB" id="A0A554X795"/>
<dbReference type="InterPro" id="IPR001188">
    <property type="entry name" value="Sperm_putr-bd"/>
</dbReference>
<evidence type="ECO:0000256" key="1">
    <source>
        <dbReference type="ARBA" id="ARBA00004418"/>
    </source>
</evidence>
<feature type="signal peptide" evidence="5">
    <location>
        <begin position="1"/>
        <end position="27"/>
    </location>
</feature>
<evidence type="ECO:0000313" key="6">
    <source>
        <dbReference type="EMBL" id="TSE31687.1"/>
    </source>
</evidence>
<keyword evidence="2" id="KW-0813">Transport</keyword>
<dbReference type="Gene3D" id="3.40.190.10">
    <property type="entry name" value="Periplasmic binding protein-like II"/>
    <property type="match status" value="2"/>
</dbReference>
<name>A0A554X795_9BURK</name>
<dbReference type="GO" id="GO:0019808">
    <property type="term" value="F:polyamine binding"/>
    <property type="evidence" value="ECO:0007669"/>
    <property type="project" value="InterPro"/>
</dbReference>
<evidence type="ECO:0000256" key="2">
    <source>
        <dbReference type="ARBA" id="ARBA00022448"/>
    </source>
</evidence>
<dbReference type="InterPro" id="IPR006059">
    <property type="entry name" value="SBP"/>
</dbReference>
<evidence type="ECO:0000256" key="5">
    <source>
        <dbReference type="SAM" id="SignalP"/>
    </source>
</evidence>
<gene>
    <name evidence="6" type="primary">potD_2</name>
    <name evidence="6" type="ORF">Ttaiw_01398</name>
</gene>
<dbReference type="STRING" id="307486.GCA_000807215_01030"/>
<protein>
    <submittedName>
        <fullName evidence="6">Spermidine/putrescine-binding periplasmic protein</fullName>
    </submittedName>
</protein>
<keyword evidence="4" id="KW-0574">Periplasm</keyword>
<comment type="caution">
    <text evidence="6">The sequence shown here is derived from an EMBL/GenBank/DDBJ whole genome shotgun (WGS) entry which is preliminary data.</text>
</comment>
<comment type="subcellular location">
    <subcellularLocation>
        <location evidence="1">Periplasm</location>
    </subcellularLocation>
</comment>
<evidence type="ECO:0000256" key="4">
    <source>
        <dbReference type="ARBA" id="ARBA00022764"/>
    </source>
</evidence>
<organism evidence="6 7">
    <name type="scientific">Tepidimonas taiwanensis</name>
    <dbReference type="NCBI Taxonomy" id="307486"/>
    <lineage>
        <taxon>Bacteria</taxon>
        <taxon>Pseudomonadati</taxon>
        <taxon>Pseudomonadota</taxon>
        <taxon>Betaproteobacteria</taxon>
        <taxon>Burkholderiales</taxon>
        <taxon>Tepidimonas</taxon>
    </lineage>
</organism>
<dbReference type="PRINTS" id="PR00909">
    <property type="entry name" value="SPERMDNBNDNG"/>
</dbReference>
<dbReference type="PANTHER" id="PTHR30222">
    <property type="entry name" value="SPERMIDINE/PUTRESCINE-BINDING PERIPLASMIC PROTEIN"/>
    <property type="match status" value="1"/>
</dbReference>
<keyword evidence="7" id="KW-1185">Reference proteome</keyword>
<dbReference type="OrthoDB" id="8581273at2"/>
<feature type="chain" id="PRO_5022073288" evidence="5">
    <location>
        <begin position="28"/>
        <end position="360"/>
    </location>
</feature>
<keyword evidence="3 5" id="KW-0732">Signal</keyword>
<reference evidence="6 7" key="1">
    <citation type="submission" date="2019-07" db="EMBL/GenBank/DDBJ databases">
        <title>Tepidimonas taiwanensis I1-1 draft genome.</title>
        <authorList>
            <person name="Da Costa M.S."/>
            <person name="Froufe H.J.C."/>
            <person name="Egas C."/>
            <person name="Albuquerque L."/>
        </authorList>
    </citation>
    <scope>NUCLEOTIDE SEQUENCE [LARGE SCALE GENOMIC DNA]</scope>
    <source>
        <strain evidence="6 7">I1-1</strain>
    </source>
</reference>
<dbReference type="GO" id="GO:0015846">
    <property type="term" value="P:polyamine transport"/>
    <property type="evidence" value="ECO:0007669"/>
    <property type="project" value="InterPro"/>
</dbReference>
<dbReference type="GO" id="GO:0042597">
    <property type="term" value="C:periplasmic space"/>
    <property type="evidence" value="ECO:0007669"/>
    <property type="project" value="UniProtKB-SubCell"/>
</dbReference>
<dbReference type="RefSeq" id="WP_043700326.1">
    <property type="nucleotide sequence ID" value="NZ_CP083911.1"/>
</dbReference>
<dbReference type="Pfam" id="PF13416">
    <property type="entry name" value="SBP_bac_8"/>
    <property type="match status" value="1"/>
</dbReference>
<evidence type="ECO:0000256" key="3">
    <source>
        <dbReference type="ARBA" id="ARBA00022729"/>
    </source>
</evidence>
<dbReference type="PANTHER" id="PTHR30222:SF17">
    <property type="entry name" value="SPERMIDINE_PUTRESCINE-BINDING PERIPLASMIC PROTEIN"/>
    <property type="match status" value="1"/>
</dbReference>
<evidence type="ECO:0000313" key="7">
    <source>
        <dbReference type="Proteomes" id="UP000317763"/>
    </source>
</evidence>